<dbReference type="EMBL" id="AUZY01005249">
    <property type="protein sequence ID" value="EQD59666.1"/>
    <property type="molecule type" value="Genomic_DNA"/>
</dbReference>
<dbReference type="Gene3D" id="3.30.470.10">
    <property type="match status" value="1"/>
</dbReference>
<dbReference type="PANTHER" id="PTHR42743">
    <property type="entry name" value="AMINO-ACID AMINOTRANSFERASE"/>
    <property type="match status" value="1"/>
</dbReference>
<dbReference type="InterPro" id="IPR050571">
    <property type="entry name" value="Class-IV_PLP-Dep_Aminotrnsfr"/>
</dbReference>
<accession>T1AGQ1</accession>
<sequence length="98" mass="11281">MVEIAPLKSIWMDGRLVPWPDAQIHVLTHALHYGYAIFEGIRCFATDRGPAIFRLSEHVDRFMNSAKIYRMALPYSREELEQACIDLVRDNGLAEAYV</sequence>
<reference evidence="2" key="1">
    <citation type="submission" date="2013-08" db="EMBL/GenBank/DDBJ databases">
        <authorList>
            <person name="Mendez C."/>
            <person name="Richter M."/>
            <person name="Ferrer M."/>
            <person name="Sanchez J."/>
        </authorList>
    </citation>
    <scope>NUCLEOTIDE SEQUENCE</scope>
</reference>
<name>T1AGQ1_9ZZZZ</name>
<protein>
    <submittedName>
        <fullName evidence="2">Aminotransferase, class IV</fullName>
    </submittedName>
</protein>
<comment type="caution">
    <text evidence="2">The sequence shown here is derived from an EMBL/GenBank/DDBJ whole genome shotgun (WGS) entry which is preliminary data.</text>
</comment>
<gene>
    <name evidence="2" type="ORF">B1B_08104</name>
</gene>
<organism evidence="2">
    <name type="scientific">mine drainage metagenome</name>
    <dbReference type="NCBI Taxonomy" id="410659"/>
    <lineage>
        <taxon>unclassified sequences</taxon>
        <taxon>metagenomes</taxon>
        <taxon>ecological metagenomes</taxon>
    </lineage>
</organism>
<dbReference type="AlphaFoldDB" id="T1AGQ1"/>
<dbReference type="Pfam" id="PF01063">
    <property type="entry name" value="Aminotran_4"/>
    <property type="match status" value="1"/>
</dbReference>
<comment type="similarity">
    <text evidence="1">Belongs to the class-IV pyridoxal-phosphate-dependent aminotransferase family.</text>
</comment>
<dbReference type="SUPFAM" id="SSF56752">
    <property type="entry name" value="D-aminoacid aminotransferase-like PLP-dependent enzymes"/>
    <property type="match status" value="1"/>
</dbReference>
<proteinExistence type="inferred from homology"/>
<evidence type="ECO:0000256" key="1">
    <source>
        <dbReference type="ARBA" id="ARBA00009320"/>
    </source>
</evidence>
<dbReference type="InterPro" id="IPR036038">
    <property type="entry name" value="Aminotransferase-like"/>
</dbReference>
<reference evidence="2" key="2">
    <citation type="journal article" date="2014" name="ISME J.">
        <title>Microbial stratification in low pH oxic and suboxic macroscopic growths along an acid mine drainage.</title>
        <authorList>
            <person name="Mendez-Garcia C."/>
            <person name="Mesa V."/>
            <person name="Sprenger R.R."/>
            <person name="Richter M."/>
            <person name="Diez M.S."/>
            <person name="Solano J."/>
            <person name="Bargiela R."/>
            <person name="Golyshina O.V."/>
            <person name="Manteca A."/>
            <person name="Ramos J.L."/>
            <person name="Gallego J.R."/>
            <person name="Llorente I."/>
            <person name="Martins Dos Santos V.A."/>
            <person name="Jensen O.N."/>
            <person name="Pelaez A.I."/>
            <person name="Sanchez J."/>
            <person name="Ferrer M."/>
        </authorList>
    </citation>
    <scope>NUCLEOTIDE SEQUENCE</scope>
</reference>
<feature type="non-terminal residue" evidence="2">
    <location>
        <position position="98"/>
    </location>
</feature>
<dbReference type="PANTHER" id="PTHR42743:SF11">
    <property type="entry name" value="AMINODEOXYCHORISMATE LYASE"/>
    <property type="match status" value="1"/>
</dbReference>
<dbReference type="GO" id="GO:0008483">
    <property type="term" value="F:transaminase activity"/>
    <property type="evidence" value="ECO:0007669"/>
    <property type="project" value="UniProtKB-KW"/>
</dbReference>
<keyword evidence="2" id="KW-0032">Aminotransferase</keyword>
<dbReference type="GO" id="GO:0046394">
    <property type="term" value="P:carboxylic acid biosynthetic process"/>
    <property type="evidence" value="ECO:0007669"/>
    <property type="project" value="UniProtKB-ARBA"/>
</dbReference>
<dbReference type="InterPro" id="IPR043131">
    <property type="entry name" value="BCAT-like_N"/>
</dbReference>
<keyword evidence="2" id="KW-0808">Transferase</keyword>
<dbReference type="InterPro" id="IPR001544">
    <property type="entry name" value="Aminotrans_IV"/>
</dbReference>
<evidence type="ECO:0000313" key="2">
    <source>
        <dbReference type="EMBL" id="EQD59666.1"/>
    </source>
</evidence>